<dbReference type="InterPro" id="IPR000086">
    <property type="entry name" value="NUDIX_hydrolase_dom"/>
</dbReference>
<feature type="domain" description="Nudix hydrolase" evidence="2">
    <location>
        <begin position="28"/>
        <end position="156"/>
    </location>
</feature>
<reference evidence="3 4" key="1">
    <citation type="journal article" date="2014" name="Genome Announc.">
        <title>Draft Genome Sequence of Streptomyces fradiae ATCC 19609, a Strain Highly Sensitive to Antibiotics.</title>
        <authorList>
            <person name="Bekker O.B."/>
            <person name="Klimina K.M."/>
            <person name="Vatlin A.A."/>
            <person name="Zakharevich N.V."/>
            <person name="Kasianov A.S."/>
            <person name="Danilenko V.N."/>
        </authorList>
    </citation>
    <scope>NUCLEOTIDE SEQUENCE [LARGE SCALE GENOMIC DNA]</scope>
    <source>
        <strain evidence="3 4">ATCC 19609</strain>
    </source>
</reference>
<name>A0A3M8EU51_9ACTN</name>
<dbReference type="Proteomes" id="UP000028058">
    <property type="component" value="Unassembled WGS sequence"/>
</dbReference>
<dbReference type="SUPFAM" id="SSF55811">
    <property type="entry name" value="Nudix"/>
    <property type="match status" value="1"/>
</dbReference>
<gene>
    <name evidence="3" type="ORF">SFRA_030620</name>
</gene>
<dbReference type="EMBL" id="JNAD02000020">
    <property type="protein sequence ID" value="RKM90980.1"/>
    <property type="molecule type" value="Genomic_DNA"/>
</dbReference>
<keyword evidence="4" id="KW-1185">Reference proteome</keyword>
<dbReference type="RefSeq" id="WP_043465662.1">
    <property type="nucleotide sequence ID" value="NZ_JNAD02000020.1"/>
</dbReference>
<keyword evidence="1" id="KW-0378">Hydrolase</keyword>
<evidence type="ECO:0000313" key="4">
    <source>
        <dbReference type="Proteomes" id="UP000028058"/>
    </source>
</evidence>
<dbReference type="PANTHER" id="PTHR10885">
    <property type="entry name" value="ISOPENTENYL-DIPHOSPHATE DELTA-ISOMERASE"/>
    <property type="match status" value="1"/>
</dbReference>
<dbReference type="GO" id="GO:0016787">
    <property type="term" value="F:hydrolase activity"/>
    <property type="evidence" value="ECO:0007669"/>
    <property type="project" value="UniProtKB-KW"/>
</dbReference>
<organism evidence="3 4">
    <name type="scientific">Streptomyces xinghaiensis</name>
    <dbReference type="NCBI Taxonomy" id="1038928"/>
    <lineage>
        <taxon>Bacteria</taxon>
        <taxon>Bacillati</taxon>
        <taxon>Actinomycetota</taxon>
        <taxon>Actinomycetes</taxon>
        <taxon>Kitasatosporales</taxon>
        <taxon>Streptomycetaceae</taxon>
        <taxon>Streptomyces</taxon>
    </lineage>
</organism>
<evidence type="ECO:0000259" key="2">
    <source>
        <dbReference type="PROSITE" id="PS51462"/>
    </source>
</evidence>
<dbReference type="PROSITE" id="PS00893">
    <property type="entry name" value="NUDIX_BOX"/>
    <property type="match status" value="1"/>
</dbReference>
<protein>
    <submittedName>
        <fullName evidence="3">NUDIX domain-containing protein</fullName>
    </submittedName>
</protein>
<evidence type="ECO:0000256" key="1">
    <source>
        <dbReference type="ARBA" id="ARBA00022801"/>
    </source>
</evidence>
<dbReference type="Pfam" id="PF00293">
    <property type="entry name" value="NUDIX"/>
    <property type="match status" value="1"/>
</dbReference>
<dbReference type="CDD" id="cd04697">
    <property type="entry name" value="NUDIX_Hydrolase"/>
    <property type="match status" value="1"/>
</dbReference>
<dbReference type="OrthoDB" id="67499at2"/>
<dbReference type="InterPro" id="IPR020084">
    <property type="entry name" value="NUDIX_hydrolase_CS"/>
</dbReference>
<dbReference type="PROSITE" id="PS51462">
    <property type="entry name" value="NUDIX"/>
    <property type="match status" value="1"/>
</dbReference>
<sequence length="177" mass="20362">MGELIERVDEHDHVLGMVERSEAVRNGWLYRMAMVLVRDPQGRCLVHRRPRDSSRFPGQYSWLVAGAVGIGESYEEAAARELLEELGTRAPVRPVFKFRCEGELSPYWFAVHEAVIEPQSVAANGDEIAWHDWLSEEELAEVIHQWPFVSDSRDAHQRYRALQKRLGDAEARKHSDV</sequence>
<evidence type="ECO:0000313" key="3">
    <source>
        <dbReference type="EMBL" id="RKM90980.1"/>
    </source>
</evidence>
<dbReference type="AlphaFoldDB" id="A0A3M8EU51"/>
<accession>A0A3M8EU51</accession>
<dbReference type="InterPro" id="IPR015797">
    <property type="entry name" value="NUDIX_hydrolase-like_dom_sf"/>
</dbReference>
<comment type="caution">
    <text evidence="3">The sequence shown here is derived from an EMBL/GenBank/DDBJ whole genome shotgun (WGS) entry which is preliminary data.</text>
</comment>
<dbReference type="Gene3D" id="3.90.79.10">
    <property type="entry name" value="Nucleoside Triphosphate Pyrophosphohydrolase"/>
    <property type="match status" value="1"/>
</dbReference>
<dbReference type="PANTHER" id="PTHR10885:SF0">
    <property type="entry name" value="ISOPENTENYL-DIPHOSPHATE DELTA-ISOMERASE"/>
    <property type="match status" value="1"/>
</dbReference>
<proteinExistence type="predicted"/>